<dbReference type="InterPro" id="IPR036471">
    <property type="entry name" value="Colicin_D_sf"/>
</dbReference>
<sequence>MAAWGPEYLLFLESFLDKEMSADEFVSRFLSINPNLSRMSEAEYLVYMDLFYEVDAFNPEGITIVGPSIDEAGLRRAVAECLRKLKALAAKPAPIVWRYGGRASPGKS</sequence>
<reference evidence="2 3" key="1">
    <citation type="submission" date="2017-08" db="EMBL/GenBank/DDBJ databases">
        <title>Infants hospitalized years apart are colonized by the same room-sourced microbial strains.</title>
        <authorList>
            <person name="Brooks B."/>
            <person name="Olm M.R."/>
            <person name="Firek B.A."/>
            <person name="Baker R."/>
            <person name="Thomas B.C."/>
            <person name="Morowitz M.J."/>
            <person name="Banfield J.F."/>
        </authorList>
    </citation>
    <scope>NUCLEOTIDE SEQUENCE [LARGE SCALE GENOMIC DNA]</scope>
    <source>
        <strain evidence="2">S2_005_003_R2_43</strain>
    </source>
</reference>
<evidence type="ECO:0000313" key="2">
    <source>
        <dbReference type="EMBL" id="PZQ15898.1"/>
    </source>
</evidence>
<accession>A0A2W5KKA9</accession>
<dbReference type="EMBL" id="QFPN01000004">
    <property type="protein sequence ID" value="PZQ15898.1"/>
    <property type="molecule type" value="Genomic_DNA"/>
</dbReference>
<name>A0A2W5KKA9_ANCNO</name>
<dbReference type="Gene3D" id="1.20.120.650">
    <property type="entry name" value="Colicin D"/>
    <property type="match status" value="1"/>
</dbReference>
<proteinExistence type="predicted"/>
<comment type="caution">
    <text evidence="2">The sequence shown here is derived from an EMBL/GenBank/DDBJ whole genome shotgun (WGS) entry which is preliminary data.</text>
</comment>
<dbReference type="GO" id="GO:0015643">
    <property type="term" value="F:toxic substance binding"/>
    <property type="evidence" value="ECO:0007669"/>
    <property type="project" value="InterPro"/>
</dbReference>
<evidence type="ECO:0000313" key="3">
    <source>
        <dbReference type="Proteomes" id="UP000249577"/>
    </source>
</evidence>
<evidence type="ECO:0000259" key="1">
    <source>
        <dbReference type="Pfam" id="PF09204"/>
    </source>
</evidence>
<dbReference type="Pfam" id="PF09204">
    <property type="entry name" value="Colicin_immun"/>
    <property type="match status" value="1"/>
</dbReference>
<protein>
    <recommendedName>
        <fullName evidence="1">Colicin D immunity protein domain-containing protein</fullName>
    </recommendedName>
</protein>
<organism evidence="2 3">
    <name type="scientific">Ancylobacter novellus</name>
    <name type="common">Thiobacillus novellus</name>
    <dbReference type="NCBI Taxonomy" id="921"/>
    <lineage>
        <taxon>Bacteria</taxon>
        <taxon>Pseudomonadati</taxon>
        <taxon>Pseudomonadota</taxon>
        <taxon>Alphaproteobacteria</taxon>
        <taxon>Hyphomicrobiales</taxon>
        <taxon>Xanthobacteraceae</taxon>
        <taxon>Ancylobacter</taxon>
    </lineage>
</organism>
<dbReference type="AlphaFoldDB" id="A0A2W5KKA9"/>
<dbReference type="GO" id="GO:0030153">
    <property type="term" value="P:bacteriocin immunity"/>
    <property type="evidence" value="ECO:0007669"/>
    <property type="project" value="InterPro"/>
</dbReference>
<feature type="domain" description="Colicin D immunity protein" evidence="1">
    <location>
        <begin position="7"/>
        <end position="85"/>
    </location>
</feature>
<dbReference type="InterPro" id="IPR015287">
    <property type="entry name" value="Colicin_D_immunity_dom"/>
</dbReference>
<dbReference type="Proteomes" id="UP000249577">
    <property type="component" value="Unassembled WGS sequence"/>
</dbReference>
<gene>
    <name evidence="2" type="ORF">DI565_08730</name>
</gene>